<dbReference type="Pfam" id="PF13279">
    <property type="entry name" value="4HBT_2"/>
    <property type="match status" value="1"/>
</dbReference>
<accession>A0ABS4JTD5</accession>
<evidence type="ECO:0000313" key="4">
    <source>
        <dbReference type="Proteomes" id="UP001519289"/>
    </source>
</evidence>
<organism evidence="3 4">
    <name type="scientific">Symbiobacterium terraclitae</name>
    <dbReference type="NCBI Taxonomy" id="557451"/>
    <lineage>
        <taxon>Bacteria</taxon>
        <taxon>Bacillati</taxon>
        <taxon>Bacillota</taxon>
        <taxon>Clostridia</taxon>
        <taxon>Eubacteriales</taxon>
        <taxon>Symbiobacteriaceae</taxon>
        <taxon>Symbiobacterium</taxon>
    </lineage>
</organism>
<keyword evidence="2 3" id="KW-0378">Hydrolase</keyword>
<reference evidence="3 4" key="1">
    <citation type="submission" date="2021-03" db="EMBL/GenBank/DDBJ databases">
        <title>Genomic Encyclopedia of Type Strains, Phase IV (KMG-IV): sequencing the most valuable type-strain genomes for metagenomic binning, comparative biology and taxonomic classification.</title>
        <authorList>
            <person name="Goeker M."/>
        </authorList>
    </citation>
    <scope>NUCLEOTIDE SEQUENCE [LARGE SCALE GENOMIC DNA]</scope>
    <source>
        <strain evidence="3 4">DSM 27138</strain>
    </source>
</reference>
<comment type="similarity">
    <text evidence="1">Belongs to the 4-hydroxybenzoyl-CoA thioesterase family.</text>
</comment>
<dbReference type="CDD" id="cd00586">
    <property type="entry name" value="4HBT"/>
    <property type="match status" value="1"/>
</dbReference>
<dbReference type="SUPFAM" id="SSF54637">
    <property type="entry name" value="Thioesterase/thiol ester dehydrase-isomerase"/>
    <property type="match status" value="1"/>
</dbReference>
<dbReference type="EC" id="3.1.2.-" evidence="3"/>
<dbReference type="EMBL" id="JAGGLG010000017">
    <property type="protein sequence ID" value="MBP2018787.1"/>
    <property type="molecule type" value="Genomic_DNA"/>
</dbReference>
<dbReference type="InterPro" id="IPR050563">
    <property type="entry name" value="4-hydroxybenzoyl-CoA_TE"/>
</dbReference>
<comment type="caution">
    <text evidence="3">The sequence shown here is derived from an EMBL/GenBank/DDBJ whole genome shotgun (WGS) entry which is preliminary data.</text>
</comment>
<dbReference type="Proteomes" id="UP001519289">
    <property type="component" value="Unassembled WGS sequence"/>
</dbReference>
<evidence type="ECO:0000256" key="2">
    <source>
        <dbReference type="ARBA" id="ARBA00022801"/>
    </source>
</evidence>
<dbReference type="Gene3D" id="3.10.129.10">
    <property type="entry name" value="Hotdog Thioesterase"/>
    <property type="match status" value="1"/>
</dbReference>
<gene>
    <name evidence="3" type="ORF">J2Z79_002202</name>
</gene>
<dbReference type="InterPro" id="IPR006684">
    <property type="entry name" value="YbgC/YbaW"/>
</dbReference>
<name>A0ABS4JTD5_9FIRM</name>
<evidence type="ECO:0000313" key="3">
    <source>
        <dbReference type="EMBL" id="MBP2018787.1"/>
    </source>
</evidence>
<keyword evidence="4" id="KW-1185">Reference proteome</keyword>
<dbReference type="PANTHER" id="PTHR31793:SF27">
    <property type="entry name" value="NOVEL THIOESTERASE SUPERFAMILY DOMAIN AND SAPOSIN A-TYPE DOMAIN CONTAINING PROTEIN (0610012H03RIK)"/>
    <property type="match status" value="1"/>
</dbReference>
<evidence type="ECO:0000256" key="1">
    <source>
        <dbReference type="ARBA" id="ARBA00005953"/>
    </source>
</evidence>
<proteinExistence type="inferred from homology"/>
<dbReference type="GO" id="GO:0016787">
    <property type="term" value="F:hydrolase activity"/>
    <property type="evidence" value="ECO:0007669"/>
    <property type="project" value="UniProtKB-KW"/>
</dbReference>
<dbReference type="PIRSF" id="PIRSF003230">
    <property type="entry name" value="YbgC"/>
    <property type="match status" value="1"/>
</dbReference>
<dbReference type="PANTHER" id="PTHR31793">
    <property type="entry name" value="4-HYDROXYBENZOYL-COA THIOESTERASE FAMILY MEMBER"/>
    <property type="match status" value="1"/>
</dbReference>
<protein>
    <submittedName>
        <fullName evidence="3">Acyl-CoA thioester hydrolase</fullName>
        <ecNumber evidence="3">3.1.2.-</ecNumber>
    </submittedName>
</protein>
<dbReference type="InterPro" id="IPR029069">
    <property type="entry name" value="HotDog_dom_sf"/>
</dbReference>
<sequence length="137" mass="15834">MEGFRFTFEQQVVFRDIDMLGHVNNAVYATYFETARVEYLHNLTADLETLVTFILAEITITYKSPAYLRERLVIGLRVTEIGNSSMVFEGRIVEKETGRLVATSRAVLVHFDYKNQRPVPVPAELRARIGRFEGREF</sequence>
<dbReference type="RefSeq" id="WP_209466912.1">
    <property type="nucleotide sequence ID" value="NZ_JAGGLG010000017.1"/>
</dbReference>